<dbReference type="Proteomes" id="UP000501726">
    <property type="component" value="Chromosome"/>
</dbReference>
<dbReference type="Pfam" id="PF02417">
    <property type="entry name" value="Chromate_transp"/>
    <property type="match status" value="2"/>
</dbReference>
<keyword evidence="9" id="KW-1185">Reference proteome</keyword>
<dbReference type="NCBIfam" id="TIGR00937">
    <property type="entry name" value="2A51"/>
    <property type="match status" value="1"/>
</dbReference>
<feature type="transmembrane region" description="Helical" evidence="7">
    <location>
        <begin position="78"/>
        <end position="100"/>
    </location>
</feature>
<feature type="transmembrane region" description="Helical" evidence="7">
    <location>
        <begin position="228"/>
        <end position="249"/>
    </location>
</feature>
<dbReference type="InterPro" id="IPR014047">
    <property type="entry name" value="Chr_Tranpt_l_chain"/>
</dbReference>
<evidence type="ECO:0000256" key="3">
    <source>
        <dbReference type="ARBA" id="ARBA00022475"/>
    </source>
</evidence>
<evidence type="ECO:0000256" key="6">
    <source>
        <dbReference type="ARBA" id="ARBA00023136"/>
    </source>
</evidence>
<dbReference type="EMBL" id="AP021889">
    <property type="protein sequence ID" value="BBP45160.1"/>
    <property type="molecule type" value="Genomic_DNA"/>
</dbReference>
<comment type="subcellular location">
    <subcellularLocation>
        <location evidence="1">Cell membrane</location>
        <topology evidence="1">Multi-pass membrane protein</topology>
    </subcellularLocation>
</comment>
<feature type="transmembrane region" description="Helical" evidence="7">
    <location>
        <begin position="353"/>
        <end position="371"/>
    </location>
</feature>
<feature type="transmembrane region" description="Helical" evidence="7">
    <location>
        <begin position="13"/>
        <end position="35"/>
    </location>
</feature>
<evidence type="ECO:0000256" key="4">
    <source>
        <dbReference type="ARBA" id="ARBA00022692"/>
    </source>
</evidence>
<accession>A0A6F8PT45</accession>
<feature type="transmembrane region" description="Helical" evidence="7">
    <location>
        <begin position="327"/>
        <end position="347"/>
    </location>
</feature>
<keyword evidence="3" id="KW-1003">Cell membrane</keyword>
<reference evidence="9" key="1">
    <citation type="submission" date="2019-11" db="EMBL/GenBank/DDBJ databases">
        <title>Isolation and characterization of two novel species in the genus Thiomicrorhabdus.</title>
        <authorList>
            <person name="Mochizuki J."/>
            <person name="Kojima H."/>
            <person name="Fukui M."/>
        </authorList>
    </citation>
    <scope>NUCLEOTIDE SEQUENCE [LARGE SCALE GENOMIC DNA]</scope>
    <source>
        <strain evidence="9">aks77</strain>
    </source>
</reference>
<organism evidence="8 9">
    <name type="scientific">Thiosulfatimonas sediminis</name>
    <dbReference type="NCBI Taxonomy" id="2675054"/>
    <lineage>
        <taxon>Bacteria</taxon>
        <taxon>Pseudomonadati</taxon>
        <taxon>Pseudomonadota</taxon>
        <taxon>Gammaproteobacteria</taxon>
        <taxon>Thiotrichales</taxon>
        <taxon>Piscirickettsiaceae</taxon>
        <taxon>Thiosulfatimonas</taxon>
    </lineage>
</organism>
<feature type="transmembrane region" description="Helical" evidence="7">
    <location>
        <begin position="378"/>
        <end position="396"/>
    </location>
</feature>
<evidence type="ECO:0000256" key="5">
    <source>
        <dbReference type="ARBA" id="ARBA00022989"/>
    </source>
</evidence>
<name>A0A6F8PT45_9GAMM</name>
<keyword evidence="6 7" id="KW-0472">Membrane</keyword>
<keyword evidence="4 7" id="KW-0812">Transmembrane</keyword>
<dbReference type="AlphaFoldDB" id="A0A6F8PT45"/>
<feature type="transmembrane region" description="Helical" evidence="7">
    <location>
        <begin position="293"/>
        <end position="315"/>
    </location>
</feature>
<dbReference type="KEGG" id="tse:THMIRHAS_05330"/>
<evidence type="ECO:0000256" key="2">
    <source>
        <dbReference type="ARBA" id="ARBA00005262"/>
    </source>
</evidence>
<evidence type="ECO:0000256" key="7">
    <source>
        <dbReference type="SAM" id="Phobius"/>
    </source>
</evidence>
<dbReference type="RefSeq" id="WP_173270534.1">
    <property type="nucleotide sequence ID" value="NZ_AP021889.1"/>
</dbReference>
<keyword evidence="5 7" id="KW-1133">Transmembrane helix</keyword>
<sequence>MPAVSNIRKSLQVLWQFFWLGCISFGGPAAHLGYFRQHFVERLQWLDENEYSQLIALSQFLPGPGSSQVGFAIGYRHAGILGAWAAFIGFTLPSFLLLLWVALYQPPSDQPIYALVISGLKLLAVIVVADAVLKMFRQFCRQRSSQLTALLSALLLLLFAGTSMQMAVLLLAFIIGWSFLPAQIKANGKTTIKTNTHPLSWLLLGLTGLIIAWFWFMPEQLQSALQLFAAFAQTGALVFGGGHVVLPLLQSTIGEQISSAEFLSGYALAQAVPGPMFTLSAYLGALLLPETPIVGAIIATLGLFLPGLLLMLALLERWQQLAHQPKLQGGVGMVNAAVVGLLIATLINPVAVSAITDIASALAAIIGFIALQRWRIKIGWLLLIYALIWPLMLWMTQ</sequence>
<dbReference type="GO" id="GO:0005886">
    <property type="term" value="C:plasma membrane"/>
    <property type="evidence" value="ECO:0007669"/>
    <property type="project" value="UniProtKB-SubCell"/>
</dbReference>
<feature type="transmembrane region" description="Helical" evidence="7">
    <location>
        <begin position="112"/>
        <end position="133"/>
    </location>
</feature>
<proteinExistence type="inferred from homology"/>
<feature type="transmembrane region" description="Helical" evidence="7">
    <location>
        <begin position="154"/>
        <end position="179"/>
    </location>
</feature>
<dbReference type="InterPro" id="IPR003370">
    <property type="entry name" value="Chromate_transpt"/>
</dbReference>
<evidence type="ECO:0000313" key="8">
    <source>
        <dbReference type="EMBL" id="BBP45160.1"/>
    </source>
</evidence>
<comment type="similarity">
    <text evidence="2">Belongs to the chromate ion transporter (CHR) (TC 2.A.51) family.</text>
</comment>
<gene>
    <name evidence="8" type="ORF">THMIRHAS_05330</name>
</gene>
<dbReference type="PIRSF" id="PIRSF004810">
    <property type="entry name" value="ChrA"/>
    <property type="match status" value="1"/>
</dbReference>
<dbReference type="GO" id="GO:0015109">
    <property type="term" value="F:chromate transmembrane transporter activity"/>
    <property type="evidence" value="ECO:0007669"/>
    <property type="project" value="InterPro"/>
</dbReference>
<evidence type="ECO:0000256" key="1">
    <source>
        <dbReference type="ARBA" id="ARBA00004651"/>
    </source>
</evidence>
<feature type="transmembrane region" description="Helical" evidence="7">
    <location>
        <begin position="199"/>
        <end position="216"/>
    </location>
</feature>
<evidence type="ECO:0000313" key="9">
    <source>
        <dbReference type="Proteomes" id="UP000501726"/>
    </source>
</evidence>
<dbReference type="PANTHER" id="PTHR33567">
    <property type="entry name" value="CHROMATE ION TRANSPORTER (EUROFUNG)"/>
    <property type="match status" value="1"/>
</dbReference>
<protein>
    <submittedName>
        <fullName evidence="8">Chorismate-binding protein</fullName>
    </submittedName>
</protein>
<dbReference type="PANTHER" id="PTHR33567:SF3">
    <property type="entry name" value="CHROMATE ION TRANSPORTER (EUROFUNG)"/>
    <property type="match status" value="1"/>
</dbReference>